<dbReference type="EMBL" id="KZ666563">
    <property type="protein sequence ID" value="PPR94358.1"/>
    <property type="molecule type" value="Genomic_DNA"/>
</dbReference>
<dbReference type="AlphaFoldDB" id="A0A2P5WTG6"/>
<feature type="region of interest" description="Disordered" evidence="1">
    <location>
        <begin position="36"/>
        <end position="62"/>
    </location>
</feature>
<reference evidence="2 3" key="1">
    <citation type="submission" date="2015-01" db="EMBL/GenBank/DDBJ databases">
        <title>Genome of allotetraploid Gossypium barbadense reveals genomic plasticity and fiber elongation in cotton evolution.</title>
        <authorList>
            <person name="Chen X."/>
            <person name="Liu X."/>
            <person name="Zhao B."/>
            <person name="Zheng H."/>
            <person name="Hu Y."/>
            <person name="Lu G."/>
            <person name="Yang C."/>
            <person name="Chen J."/>
            <person name="Shan C."/>
            <person name="Zhang L."/>
            <person name="Zhou Y."/>
            <person name="Wang L."/>
            <person name="Guo W."/>
            <person name="Bai Y."/>
            <person name="Ruan J."/>
            <person name="Shangguan X."/>
            <person name="Mao Y."/>
            <person name="Jiang J."/>
            <person name="Zhu Y."/>
            <person name="Lei J."/>
            <person name="Kang H."/>
            <person name="Chen S."/>
            <person name="He X."/>
            <person name="Wang R."/>
            <person name="Wang Y."/>
            <person name="Chen J."/>
            <person name="Wang L."/>
            <person name="Yu S."/>
            <person name="Wang B."/>
            <person name="Wei J."/>
            <person name="Song S."/>
            <person name="Lu X."/>
            <person name="Gao Z."/>
            <person name="Gu W."/>
            <person name="Deng X."/>
            <person name="Ma D."/>
            <person name="Wang S."/>
            <person name="Liang W."/>
            <person name="Fang L."/>
            <person name="Cai C."/>
            <person name="Zhu X."/>
            <person name="Zhou B."/>
            <person name="Zhang Y."/>
            <person name="Chen Z."/>
            <person name="Xu S."/>
            <person name="Zhu R."/>
            <person name="Wang S."/>
            <person name="Zhang T."/>
            <person name="Zhao G."/>
        </authorList>
    </citation>
    <scope>NUCLEOTIDE SEQUENCE [LARGE SCALE GENOMIC DNA]</scope>
    <source>
        <strain evidence="3">cv. Xinhai21</strain>
        <tissue evidence="2">Leaf</tissue>
    </source>
</reference>
<name>A0A2P5WTG6_GOSBA</name>
<sequence length="88" mass="10222">MDLTPIVFQMNNRIQQGRKENRRPLVVEEAMTTTRVNREENGGSRCNIRCGSEKGKKRGKLQSRMVVDAMEIRENKRKSLAKVERCDD</sequence>
<evidence type="ECO:0000256" key="1">
    <source>
        <dbReference type="SAM" id="MobiDB-lite"/>
    </source>
</evidence>
<accession>A0A2P5WTG6</accession>
<evidence type="ECO:0000313" key="3">
    <source>
        <dbReference type="Proteomes" id="UP000239757"/>
    </source>
</evidence>
<gene>
    <name evidence="2" type="ORF">GOBAR_AA26309</name>
</gene>
<dbReference type="Proteomes" id="UP000239757">
    <property type="component" value="Unassembled WGS sequence"/>
</dbReference>
<evidence type="ECO:0000313" key="2">
    <source>
        <dbReference type="EMBL" id="PPR94358.1"/>
    </source>
</evidence>
<protein>
    <submittedName>
        <fullName evidence="2">Uncharacterized protein</fullName>
    </submittedName>
</protein>
<organism evidence="2 3">
    <name type="scientific">Gossypium barbadense</name>
    <name type="common">Sea Island cotton</name>
    <name type="synonym">Hibiscus barbadensis</name>
    <dbReference type="NCBI Taxonomy" id="3634"/>
    <lineage>
        <taxon>Eukaryota</taxon>
        <taxon>Viridiplantae</taxon>
        <taxon>Streptophyta</taxon>
        <taxon>Embryophyta</taxon>
        <taxon>Tracheophyta</taxon>
        <taxon>Spermatophyta</taxon>
        <taxon>Magnoliopsida</taxon>
        <taxon>eudicotyledons</taxon>
        <taxon>Gunneridae</taxon>
        <taxon>Pentapetalae</taxon>
        <taxon>rosids</taxon>
        <taxon>malvids</taxon>
        <taxon>Malvales</taxon>
        <taxon>Malvaceae</taxon>
        <taxon>Malvoideae</taxon>
        <taxon>Gossypium</taxon>
    </lineage>
</organism>
<proteinExistence type="predicted"/>